<gene>
    <name evidence="2" type="ORF">NAES01612_LOCUS19395</name>
    <name evidence="3" type="ORF">NAES01612_LOCUS19396</name>
</gene>
<evidence type="ECO:0000313" key="3">
    <source>
        <dbReference type="EMBL" id="CAE2324522.1"/>
    </source>
</evidence>
<evidence type="ECO:0000256" key="1">
    <source>
        <dbReference type="SAM" id="MobiDB-lite"/>
    </source>
</evidence>
<feature type="compositionally biased region" description="Basic residues" evidence="1">
    <location>
        <begin position="1"/>
        <end position="14"/>
    </location>
</feature>
<dbReference type="AlphaFoldDB" id="A0A6U3BX30"/>
<organism evidence="3">
    <name type="scientific">Paramoeba aestuarina</name>
    <dbReference type="NCBI Taxonomy" id="180227"/>
    <lineage>
        <taxon>Eukaryota</taxon>
        <taxon>Amoebozoa</taxon>
        <taxon>Discosea</taxon>
        <taxon>Flabellinia</taxon>
        <taxon>Dactylopodida</taxon>
        <taxon>Paramoebidae</taxon>
        <taxon>Paramoeba</taxon>
    </lineage>
</organism>
<feature type="compositionally biased region" description="Basic and acidic residues" evidence="1">
    <location>
        <begin position="156"/>
        <end position="184"/>
    </location>
</feature>
<accession>A0A6U3BX30</accession>
<evidence type="ECO:0000313" key="2">
    <source>
        <dbReference type="EMBL" id="CAE2324519.1"/>
    </source>
</evidence>
<proteinExistence type="predicted"/>
<dbReference type="EMBL" id="HBKR01029646">
    <property type="protein sequence ID" value="CAE2324522.1"/>
    <property type="molecule type" value="Transcribed_RNA"/>
</dbReference>
<dbReference type="EMBL" id="HBKR01029645">
    <property type="protein sequence ID" value="CAE2324519.1"/>
    <property type="molecule type" value="Transcribed_RNA"/>
</dbReference>
<reference evidence="3" key="1">
    <citation type="submission" date="2021-01" db="EMBL/GenBank/DDBJ databases">
        <authorList>
            <person name="Corre E."/>
            <person name="Pelletier E."/>
            <person name="Niang G."/>
            <person name="Scheremetjew M."/>
            <person name="Finn R."/>
            <person name="Kale V."/>
            <person name="Holt S."/>
            <person name="Cochrane G."/>
            <person name="Meng A."/>
            <person name="Brown T."/>
            <person name="Cohen L."/>
        </authorList>
    </citation>
    <scope>NUCLEOTIDE SEQUENCE</scope>
    <source>
        <strain evidence="3">SoJaBio B1-5/56/2</strain>
    </source>
</reference>
<feature type="region of interest" description="Disordered" evidence="1">
    <location>
        <begin position="150"/>
        <end position="184"/>
    </location>
</feature>
<name>A0A6U3BX30_9EUKA</name>
<sequence>MGNRLHKQNQHPHHHEQQQPQQQCGGEGKPPPLYTSFQVLKVNVVCGQDMTFFNNLCHSSHAFHENEYQTNKATCFCASGQILVEIRMECYDTASYLSASEGTIWVLNPPRLLSLALSSTPPPPSQPSVLQNQFKDSPVCVVELVIGEEDSEGERDEIQREIESDHSNKGEEEGKGKEEEVGNAEKDWAMEEERRARKEEWEVKWKAQEREAKKFGYPVLQLDVNNEFSVEEVFNVLMEKKFGIVTEMIRSRNIKKAR</sequence>
<protein>
    <submittedName>
        <fullName evidence="3">Uncharacterized protein</fullName>
    </submittedName>
</protein>
<feature type="region of interest" description="Disordered" evidence="1">
    <location>
        <begin position="1"/>
        <end position="28"/>
    </location>
</feature>